<protein>
    <submittedName>
        <fullName evidence="1">Uncharacterized protein</fullName>
    </submittedName>
</protein>
<dbReference type="EMBL" id="VOBQ01000023">
    <property type="protein sequence ID" value="TWO67789.1"/>
    <property type="molecule type" value="Genomic_DNA"/>
</dbReference>
<gene>
    <name evidence="1" type="ORF">FN976_25735</name>
</gene>
<dbReference type="RefSeq" id="WP_145896340.1">
    <property type="nucleotide sequence ID" value="NZ_VOBQ01000023.1"/>
</dbReference>
<evidence type="ECO:0000313" key="1">
    <source>
        <dbReference type="EMBL" id="TWO67789.1"/>
    </source>
</evidence>
<accession>A0A562ZGS8</accession>
<dbReference type="Gene3D" id="1.25.40.10">
    <property type="entry name" value="Tetratricopeptide repeat domain"/>
    <property type="match status" value="1"/>
</dbReference>
<dbReference type="AlphaFoldDB" id="A0A562ZGS8"/>
<keyword evidence="2" id="KW-1185">Reference proteome</keyword>
<reference evidence="1 2" key="1">
    <citation type="submission" date="2019-07" db="EMBL/GenBank/DDBJ databases">
        <title>Caenimonas sedimenti sp. nov., isolated from activated sludge.</title>
        <authorList>
            <person name="Xu J."/>
        </authorList>
    </citation>
    <scope>NUCLEOTIDE SEQUENCE [LARGE SCALE GENOMIC DNA]</scope>
    <source>
        <strain evidence="1 2">HX-9-20</strain>
    </source>
</reference>
<comment type="caution">
    <text evidence="1">The sequence shown here is derived from an EMBL/GenBank/DDBJ whole genome shotgun (WGS) entry which is preliminary data.</text>
</comment>
<dbReference type="InterPro" id="IPR011990">
    <property type="entry name" value="TPR-like_helical_dom_sf"/>
</dbReference>
<dbReference type="SUPFAM" id="SSF48452">
    <property type="entry name" value="TPR-like"/>
    <property type="match status" value="1"/>
</dbReference>
<name>A0A562ZGS8_9BURK</name>
<proteinExistence type="predicted"/>
<sequence length="827" mass="89846">MSSGLLLHAATPTAAAEHWKSYLKQQSEMVSAARLGNWLSVANTAITYYAVRKGAEDTVRAVQKAAIDHKWEARENSRRILYGLEDLGDRITNSVSQLGRVLDDRLALVVDQIAVATAVSKDILAILHVPEFQKERRYYYEQGLRHYANSRFDSSLYEDALRSFKEAETRDPSDPQVLYRIGLTYLYADSACDLEQAHSYLQRAGKYAFVAAQPDAARAAGVLQLVDGDKREQRENELFAAAVLCDFSIASVALQRLSDAAGAAQRALSVVPDYLPARVQQIRVLSAMADATVRDYALRILRERPEAAAAFADDQLLEDPGVRDALATYRQEQTAKDAARLNDLAKRIGSVERELLELAGEPMTEAATLLRELREMSPADRQDSAAVLVRKLRAPDARLNFNLPRLRAEVNGGSTDLEVYLNDRGRSIVVLAKPRIQAGTEAPTQYALLTVLADAAQVKVSVMKAQSSSTNARGVLADDGSFFMDGASEIVNVRTAERTPVRAREAAYATYLGGVPCWLHVTNGDWTLLNALTGAAIHTGKMKSVEYPIGEGAGARTINLTYTPKPARNPGLFLFTGPGGKANTVQILILQNGRVIEAPLPPKGAFVSAFDARLTRDASKLLVRSGLGATGDKGSKDEPANVLHVLDAKTGNILLEYEGPGSLLASTPAGEWIGPTEGSEADPSAHVDCDPDGIVRATWKAGRVTFSPGPAASSLIDFVEAYRRAAALRAGGTGIVPAVVPSLTDMAQKPEELCLEARIAEFERRLDAATPEARAVHIEARNAQRKEEGRWLGKKTWAPVLALYERALTLGYPAEDDIADVRRRMVP</sequence>
<evidence type="ECO:0000313" key="2">
    <source>
        <dbReference type="Proteomes" id="UP000318199"/>
    </source>
</evidence>
<organism evidence="1 2">
    <name type="scientific">Caenimonas sedimenti</name>
    <dbReference type="NCBI Taxonomy" id="2596921"/>
    <lineage>
        <taxon>Bacteria</taxon>
        <taxon>Pseudomonadati</taxon>
        <taxon>Pseudomonadota</taxon>
        <taxon>Betaproteobacteria</taxon>
        <taxon>Burkholderiales</taxon>
        <taxon>Comamonadaceae</taxon>
        <taxon>Caenimonas</taxon>
    </lineage>
</organism>
<dbReference type="Proteomes" id="UP000318199">
    <property type="component" value="Unassembled WGS sequence"/>
</dbReference>